<feature type="region of interest" description="Disordered" evidence="7">
    <location>
        <begin position="313"/>
        <end position="386"/>
    </location>
</feature>
<proteinExistence type="inferred from homology"/>
<keyword evidence="3" id="KW-0813">Transport</keyword>
<keyword evidence="4 8" id="KW-0812">Transmembrane</keyword>
<feature type="transmembrane region" description="Helical" evidence="8">
    <location>
        <begin position="411"/>
        <end position="431"/>
    </location>
</feature>
<evidence type="ECO:0000256" key="4">
    <source>
        <dbReference type="ARBA" id="ARBA00022692"/>
    </source>
</evidence>
<evidence type="ECO:0000256" key="5">
    <source>
        <dbReference type="ARBA" id="ARBA00022989"/>
    </source>
</evidence>
<evidence type="ECO:0000259" key="9">
    <source>
        <dbReference type="Pfam" id="PF01699"/>
    </source>
</evidence>
<keyword evidence="11" id="KW-1185">Reference proteome</keyword>
<protein>
    <submittedName>
        <fullName evidence="10">Sodium/calcium exchanger protein-domain-containing protein</fullName>
    </submittedName>
</protein>
<feature type="region of interest" description="Disordered" evidence="7">
    <location>
        <begin position="247"/>
        <end position="273"/>
    </location>
</feature>
<dbReference type="PANTHER" id="PTHR12266">
    <property type="entry name" value="NA+/CA2+ K+ INDEPENDENT EXCHANGER"/>
    <property type="match status" value="1"/>
</dbReference>
<evidence type="ECO:0000313" key="10">
    <source>
        <dbReference type="EMBL" id="QRD86158.1"/>
    </source>
</evidence>
<dbReference type="Gene3D" id="1.20.1420.30">
    <property type="entry name" value="NCX, central ion-binding region"/>
    <property type="match status" value="2"/>
</dbReference>
<feature type="compositionally biased region" description="Low complexity" evidence="7">
    <location>
        <begin position="320"/>
        <end position="330"/>
    </location>
</feature>
<sequence>MKSNSGSLAIGELLGAASFITSVVAGSMALVRPFKVARRSFVRDVGYFIVAVSFSMLLLADGRLHAWESAAMVALYCFYVVLVVTWHWYFVRCRRVYERDIAARSHFHIPENQELEIEEADDDDPGIVSESTSLLHGVSVEDFDVLERGGEASWKDGDDDETRNRYLAEIRDNMHLYRPSVHRRNTLNPIRPSLVGALEFQSVVSSLQRSRSTHQNVPISLPRYTDGYDGSHAAHPERDNISVASHPWISKPSATGHLSPNSGTGSTRTRAVSADDVTGLKLDTSMFASGAERPRVAITRPSVDDPTAFVQTQTHQTNKSGESGFSSLSSRQAWRSPSPEGSARPRTPQLLAPPVESPSCPFPPFLDTSNPAHSRAPSIRLPPVSSPTEELQVHDSIYENGRPRASSQMQWLFSFTSVLLPSVIRTLFPTLAGWKTKSFWERMLGVIAAPSVLLLTITVPVVEPAQQETSADPVTVVVTSADGGDSGVPAVRLPEDSPLVLAVDHRSTAEQASTGRTGNSQSGQGRQRWDSELPAVQSRPDPSEATPKECCQWLVWLQIFTGPFFVALIAWTAIDSDLDIRNFLLPSLLSLLLSLVCITGLITSSRHSNPWQFSTAWRPLLAFLGFIVAICWIATIATEVVSLLKTLGVILNISDSLLGLTVFAVGNSLGDLVADITVARLGYPVMALSACFGGPMLNILLGIGLGGLYMTLHAKAETVVTDGVPYEITISKVLIISGATLLSTLVGLLIVVPLNKWRMDRKVGWGLVILWCISTLTNVIAEVLT</sequence>
<dbReference type="GO" id="GO:0006874">
    <property type="term" value="P:intracellular calcium ion homeostasis"/>
    <property type="evidence" value="ECO:0007669"/>
    <property type="project" value="TreeGrafter"/>
</dbReference>
<reference evidence="11" key="1">
    <citation type="journal article" date="2021" name="G3 (Bethesda)">
        <title>Chromosome assembled and annotated genome sequence of Aspergillus flavus NRRL 3357.</title>
        <authorList>
            <person name="Skerker J.M."/>
            <person name="Pianalto K.M."/>
            <person name="Mondo S.J."/>
            <person name="Yang K."/>
            <person name="Arkin A.P."/>
            <person name="Keller N.P."/>
            <person name="Grigoriev I.V."/>
            <person name="Louise Glass N.L."/>
        </authorList>
    </citation>
    <scope>NUCLEOTIDE SEQUENCE [LARGE SCALE GENOMIC DNA]</scope>
    <source>
        <strain evidence="11">ATCC 200026 / FGSC A1120 / IAM 13836 / NRRL 3357 / JCM 12722 / SRRC 167</strain>
    </source>
</reference>
<dbReference type="VEuPathDB" id="FungiDB:AFLA_005457"/>
<keyword evidence="5 8" id="KW-1133">Transmembrane helix</keyword>
<feature type="domain" description="Sodium/calcium exchanger membrane region" evidence="9">
    <location>
        <begin position="622"/>
        <end position="777"/>
    </location>
</feature>
<feature type="transmembrane region" description="Helical" evidence="8">
    <location>
        <begin position="616"/>
        <end position="637"/>
    </location>
</feature>
<dbReference type="InterPro" id="IPR044880">
    <property type="entry name" value="NCX_ion-bd_dom_sf"/>
</dbReference>
<comment type="similarity">
    <text evidence="2">Belongs to the Ca(2+):cation antiporter (CaCA) (TC 2.A.19) family.</text>
</comment>
<evidence type="ECO:0000256" key="2">
    <source>
        <dbReference type="ARBA" id="ARBA00008170"/>
    </source>
</evidence>
<dbReference type="PANTHER" id="PTHR12266:SF0">
    <property type="entry name" value="MITOCHONDRIAL SODIUM_CALCIUM EXCHANGER PROTEIN"/>
    <property type="match status" value="1"/>
</dbReference>
<dbReference type="InterPro" id="IPR051359">
    <property type="entry name" value="CaCA_antiporter"/>
</dbReference>
<dbReference type="VEuPathDB" id="FungiDB:F9C07_2066186"/>
<dbReference type="Proteomes" id="UP000596276">
    <property type="component" value="Chromosome 3"/>
</dbReference>
<feature type="transmembrane region" description="Helical" evidence="8">
    <location>
        <begin position="443"/>
        <end position="462"/>
    </location>
</feature>
<evidence type="ECO:0000256" key="8">
    <source>
        <dbReference type="SAM" id="Phobius"/>
    </source>
</evidence>
<feature type="compositionally biased region" description="Polar residues" evidence="7">
    <location>
        <begin position="252"/>
        <end position="270"/>
    </location>
</feature>
<name>A0A7U2QVB3_ASPFN</name>
<dbReference type="Pfam" id="PF01699">
    <property type="entry name" value="Na_Ca_ex"/>
    <property type="match status" value="2"/>
</dbReference>
<accession>A0A7U2QVB3</accession>
<organism evidence="10 11">
    <name type="scientific">Aspergillus flavus (strain ATCC 200026 / FGSC A1120 / IAM 13836 / NRRL 3357 / JCM 12722 / SRRC 167)</name>
    <dbReference type="NCBI Taxonomy" id="332952"/>
    <lineage>
        <taxon>Eukaryota</taxon>
        <taxon>Fungi</taxon>
        <taxon>Dikarya</taxon>
        <taxon>Ascomycota</taxon>
        <taxon>Pezizomycotina</taxon>
        <taxon>Eurotiomycetes</taxon>
        <taxon>Eurotiomycetidae</taxon>
        <taxon>Eurotiales</taxon>
        <taxon>Aspergillaceae</taxon>
        <taxon>Aspergillus</taxon>
        <taxon>Aspergillus subgen. Circumdati</taxon>
    </lineage>
</organism>
<evidence type="ECO:0000256" key="1">
    <source>
        <dbReference type="ARBA" id="ARBA00004141"/>
    </source>
</evidence>
<comment type="subcellular location">
    <subcellularLocation>
        <location evidence="1">Membrane</location>
        <topology evidence="1">Multi-pass membrane protein</topology>
    </subcellularLocation>
</comment>
<evidence type="ECO:0000313" key="11">
    <source>
        <dbReference type="Proteomes" id="UP000596276"/>
    </source>
</evidence>
<feature type="transmembrane region" description="Helical" evidence="8">
    <location>
        <begin position="649"/>
        <end position="669"/>
    </location>
</feature>
<feature type="transmembrane region" description="Helical" evidence="8">
    <location>
        <begin position="583"/>
        <end position="604"/>
    </location>
</feature>
<dbReference type="AlphaFoldDB" id="A0A7U2QVB3"/>
<feature type="transmembrane region" description="Helical" evidence="8">
    <location>
        <begin position="681"/>
        <end position="710"/>
    </location>
</feature>
<evidence type="ECO:0000256" key="6">
    <source>
        <dbReference type="ARBA" id="ARBA00023136"/>
    </source>
</evidence>
<dbReference type="GO" id="GO:0008324">
    <property type="term" value="F:monoatomic cation transmembrane transporter activity"/>
    <property type="evidence" value="ECO:0007669"/>
    <property type="project" value="TreeGrafter"/>
</dbReference>
<feature type="transmembrane region" description="Helical" evidence="8">
    <location>
        <begin position="730"/>
        <end position="751"/>
    </location>
</feature>
<feature type="transmembrane region" description="Helical" evidence="8">
    <location>
        <begin position="6"/>
        <end position="29"/>
    </location>
</feature>
<evidence type="ECO:0000256" key="3">
    <source>
        <dbReference type="ARBA" id="ARBA00022448"/>
    </source>
</evidence>
<dbReference type="GO" id="GO:0016020">
    <property type="term" value="C:membrane"/>
    <property type="evidence" value="ECO:0007669"/>
    <property type="project" value="UniProtKB-SubCell"/>
</dbReference>
<feature type="compositionally biased region" description="Polar residues" evidence="7">
    <location>
        <begin position="509"/>
        <end position="525"/>
    </location>
</feature>
<evidence type="ECO:0000256" key="7">
    <source>
        <dbReference type="SAM" id="MobiDB-lite"/>
    </source>
</evidence>
<gene>
    <name evidence="10" type="ORF">F9C07_2066186</name>
</gene>
<dbReference type="EMBL" id="CP044620">
    <property type="protein sequence ID" value="QRD86158.1"/>
    <property type="molecule type" value="Genomic_DNA"/>
</dbReference>
<feature type="transmembrane region" description="Helical" evidence="8">
    <location>
        <begin position="553"/>
        <end position="571"/>
    </location>
</feature>
<feature type="domain" description="Sodium/calcium exchanger membrane region" evidence="9">
    <location>
        <begin position="1"/>
        <end position="84"/>
    </location>
</feature>
<feature type="region of interest" description="Disordered" evidence="7">
    <location>
        <begin position="508"/>
        <end position="546"/>
    </location>
</feature>
<dbReference type="InterPro" id="IPR004837">
    <property type="entry name" value="NaCa_Exmemb"/>
</dbReference>
<feature type="transmembrane region" description="Helical" evidence="8">
    <location>
        <begin position="72"/>
        <end position="91"/>
    </location>
</feature>
<feature type="transmembrane region" description="Helical" evidence="8">
    <location>
        <begin position="41"/>
        <end position="60"/>
    </location>
</feature>
<feature type="transmembrane region" description="Helical" evidence="8">
    <location>
        <begin position="763"/>
        <end position="781"/>
    </location>
</feature>
<keyword evidence="6 8" id="KW-0472">Membrane</keyword>